<feature type="region of interest" description="Disordered" evidence="1">
    <location>
        <begin position="1"/>
        <end position="79"/>
    </location>
</feature>
<organism evidence="2 3">
    <name type="scientific">Petrolisthes manimaculis</name>
    <dbReference type="NCBI Taxonomy" id="1843537"/>
    <lineage>
        <taxon>Eukaryota</taxon>
        <taxon>Metazoa</taxon>
        <taxon>Ecdysozoa</taxon>
        <taxon>Arthropoda</taxon>
        <taxon>Crustacea</taxon>
        <taxon>Multicrustacea</taxon>
        <taxon>Malacostraca</taxon>
        <taxon>Eumalacostraca</taxon>
        <taxon>Eucarida</taxon>
        <taxon>Decapoda</taxon>
        <taxon>Pleocyemata</taxon>
        <taxon>Anomura</taxon>
        <taxon>Galatheoidea</taxon>
        <taxon>Porcellanidae</taxon>
        <taxon>Petrolisthes</taxon>
    </lineage>
</organism>
<feature type="region of interest" description="Disordered" evidence="1">
    <location>
        <begin position="113"/>
        <end position="133"/>
    </location>
</feature>
<reference evidence="2" key="1">
    <citation type="submission" date="2023-11" db="EMBL/GenBank/DDBJ databases">
        <title>Genome assemblies of two species of porcelain crab, Petrolisthes cinctipes and Petrolisthes manimaculis (Anomura: Porcellanidae).</title>
        <authorList>
            <person name="Angst P."/>
        </authorList>
    </citation>
    <scope>NUCLEOTIDE SEQUENCE</scope>
    <source>
        <strain evidence="2">PB745_02</strain>
        <tissue evidence="2">Gill</tissue>
    </source>
</reference>
<keyword evidence="3" id="KW-1185">Reference proteome</keyword>
<name>A0AAE1NGL1_9EUCA</name>
<dbReference type="EMBL" id="JAWZYT010005725">
    <property type="protein sequence ID" value="KAK4289785.1"/>
    <property type="molecule type" value="Genomic_DNA"/>
</dbReference>
<comment type="caution">
    <text evidence="2">The sequence shown here is derived from an EMBL/GenBank/DDBJ whole genome shotgun (WGS) entry which is preliminary data.</text>
</comment>
<gene>
    <name evidence="2" type="ORF">Pmani_037269</name>
</gene>
<feature type="compositionally biased region" description="Polar residues" evidence="1">
    <location>
        <begin position="7"/>
        <end position="59"/>
    </location>
</feature>
<proteinExistence type="predicted"/>
<dbReference type="AlphaFoldDB" id="A0AAE1NGL1"/>
<evidence type="ECO:0000313" key="3">
    <source>
        <dbReference type="Proteomes" id="UP001292094"/>
    </source>
</evidence>
<accession>A0AAE1NGL1</accession>
<protein>
    <submittedName>
        <fullName evidence="2">Uncharacterized protein</fullName>
    </submittedName>
</protein>
<dbReference type="Proteomes" id="UP001292094">
    <property type="component" value="Unassembled WGS sequence"/>
</dbReference>
<sequence>MEPQAYILQTTRQTDPVATDTTKTSHNQTEPKQTSPIINSSHSEFQPQTTRVTLSQPSPGDQRFTITDRRFPGEGVGEALPADRRTHRRTKVAAALHTRVDGGRVCRRALRLKETLAQPNSKPDNGKHLPHNT</sequence>
<evidence type="ECO:0000256" key="1">
    <source>
        <dbReference type="SAM" id="MobiDB-lite"/>
    </source>
</evidence>
<evidence type="ECO:0000313" key="2">
    <source>
        <dbReference type="EMBL" id="KAK4289785.1"/>
    </source>
</evidence>